<evidence type="ECO:0000256" key="2">
    <source>
        <dbReference type="SAM" id="MobiDB-lite"/>
    </source>
</evidence>
<dbReference type="RefSeq" id="XP_028486773.1">
    <property type="nucleotide sequence ID" value="XM_028628924.1"/>
</dbReference>
<evidence type="ECO:0000313" key="5">
    <source>
        <dbReference type="EMBL" id="RWQ97128.1"/>
    </source>
</evidence>
<dbReference type="GO" id="GO:0005737">
    <property type="term" value="C:cytoplasm"/>
    <property type="evidence" value="ECO:0007669"/>
    <property type="project" value="TreeGrafter"/>
</dbReference>
<feature type="compositionally biased region" description="Polar residues" evidence="2">
    <location>
        <begin position="496"/>
        <end position="517"/>
    </location>
</feature>
<keyword evidence="3" id="KW-0472">Membrane</keyword>
<dbReference type="InterPro" id="IPR001841">
    <property type="entry name" value="Znf_RING"/>
</dbReference>
<dbReference type="VEuPathDB" id="FungiDB:C8Q69DRAFT_443529"/>
<dbReference type="PROSITE" id="PS50089">
    <property type="entry name" value="ZF_RING_2"/>
    <property type="match status" value="1"/>
</dbReference>
<sequence>MSAQSLTAAVTVFESSSTPLQKAPVVNESISFRFVLDGTIQTLSTNNSPNQDSISGLLFVPTLDPEDPCNNVTAPFVPQNVTREADLPDLGYNLIGLAPWVSIDCTESYLASARNAPASALIFYRAGSHDTQKPPPISDAVWTLNDGGAWRQNNHYPVYAIPGPAGNTLMNELAQYSGNTTSPENSSDLSNVQSSTNFARLYALISLEQPSSSVPSLWVFILAILGVLIFVVVSSIVVIRMVQRRRRENLRRRIEAGEVDIESLGIKRMKVPRDILDKIPVYTYPVLTAPPKAFLGDEQTLASTLREKDDDASAIAPAMPRFSDPDMSCSTLKDFDVSTIELATMRDSITDIKTEARLTFSQPTCAICLDDFVPGSSVVRELPCAHIFHPECIDAFLMQNSSLCPMCKKSVLPPDFCPTQVTNLMVRRERLLRRAHRLHESDRTRNARTRRSNSVSGIFLHPRSTGSFIFFAGSQPSLDELSHYTTRNRRPARSPLSRQNTTAEASQLSSRRTSVASSRDRQEAMRMRAVALLGNPVGSEEEEREQQENLPRCKCAWTCLKPSWLTVESPRAQSNEQNTGFLINLDTQSNVCKREGQR</sequence>
<evidence type="ECO:0000256" key="3">
    <source>
        <dbReference type="SAM" id="Phobius"/>
    </source>
</evidence>
<keyword evidence="3" id="KW-1133">Transmembrane helix</keyword>
<keyword evidence="1" id="KW-0863">Zinc-finger</keyword>
<dbReference type="GO" id="GO:0008270">
    <property type="term" value="F:zinc ion binding"/>
    <property type="evidence" value="ECO:0007669"/>
    <property type="project" value="UniProtKB-KW"/>
</dbReference>
<keyword evidence="6" id="KW-1185">Reference proteome</keyword>
<evidence type="ECO:0000259" key="4">
    <source>
        <dbReference type="PROSITE" id="PS50089"/>
    </source>
</evidence>
<dbReference type="STRING" id="264951.A0A443HZ54"/>
<keyword evidence="3" id="KW-0812">Transmembrane</keyword>
<evidence type="ECO:0000313" key="6">
    <source>
        <dbReference type="Proteomes" id="UP000283841"/>
    </source>
</evidence>
<organism evidence="5 6">
    <name type="scientific">Byssochlamys spectabilis</name>
    <name type="common">Paecilomyces variotii</name>
    <dbReference type="NCBI Taxonomy" id="264951"/>
    <lineage>
        <taxon>Eukaryota</taxon>
        <taxon>Fungi</taxon>
        <taxon>Dikarya</taxon>
        <taxon>Ascomycota</taxon>
        <taxon>Pezizomycotina</taxon>
        <taxon>Eurotiomycetes</taxon>
        <taxon>Eurotiomycetidae</taxon>
        <taxon>Eurotiales</taxon>
        <taxon>Thermoascaceae</taxon>
        <taxon>Paecilomyces</taxon>
    </lineage>
</organism>
<dbReference type="PANTHER" id="PTHR22765:SF413">
    <property type="entry name" value="FINGER DOMAIN PROTEIN, PUTATIVE (AFU_ORTHOLOGUE AFUA_1G04600)-RELATED"/>
    <property type="match status" value="1"/>
</dbReference>
<comment type="caution">
    <text evidence="5">The sequence shown here is derived from an EMBL/GenBank/DDBJ whole genome shotgun (WGS) entry which is preliminary data.</text>
</comment>
<feature type="transmembrane region" description="Helical" evidence="3">
    <location>
        <begin position="217"/>
        <end position="242"/>
    </location>
</feature>
<feature type="domain" description="RING-type" evidence="4">
    <location>
        <begin position="365"/>
        <end position="408"/>
    </location>
</feature>
<dbReference type="InterPro" id="IPR051826">
    <property type="entry name" value="E3_ubiquitin-ligase_domain"/>
</dbReference>
<feature type="region of interest" description="Disordered" evidence="2">
    <location>
        <begin position="485"/>
        <end position="523"/>
    </location>
</feature>
<evidence type="ECO:0000256" key="1">
    <source>
        <dbReference type="PROSITE-ProRule" id="PRU00175"/>
    </source>
</evidence>
<dbReference type="SMART" id="SM00184">
    <property type="entry name" value="RING"/>
    <property type="match status" value="1"/>
</dbReference>
<dbReference type="SUPFAM" id="SSF57850">
    <property type="entry name" value="RING/U-box"/>
    <property type="match status" value="1"/>
</dbReference>
<reference evidence="5 6" key="1">
    <citation type="journal article" date="2018" name="Front. Microbiol.">
        <title>Genomic and genetic insights into a cosmopolitan fungus, Paecilomyces variotii (Eurotiales).</title>
        <authorList>
            <person name="Urquhart A.S."/>
            <person name="Mondo S.J."/>
            <person name="Makela M.R."/>
            <person name="Hane J.K."/>
            <person name="Wiebenga A."/>
            <person name="He G."/>
            <person name="Mihaltcheva S."/>
            <person name="Pangilinan J."/>
            <person name="Lipzen A."/>
            <person name="Barry K."/>
            <person name="de Vries R.P."/>
            <person name="Grigoriev I.V."/>
            <person name="Idnurm A."/>
        </authorList>
    </citation>
    <scope>NUCLEOTIDE SEQUENCE [LARGE SCALE GENOMIC DNA]</scope>
    <source>
        <strain evidence="5 6">CBS 101075</strain>
    </source>
</reference>
<dbReference type="GO" id="GO:0061630">
    <property type="term" value="F:ubiquitin protein ligase activity"/>
    <property type="evidence" value="ECO:0007669"/>
    <property type="project" value="TreeGrafter"/>
</dbReference>
<keyword evidence="1" id="KW-0479">Metal-binding</keyword>
<dbReference type="Pfam" id="PF13639">
    <property type="entry name" value="zf-RING_2"/>
    <property type="match status" value="1"/>
</dbReference>
<gene>
    <name evidence="5" type="ORF">C8Q69DRAFT_443529</name>
</gene>
<dbReference type="Gene3D" id="3.30.40.10">
    <property type="entry name" value="Zinc/RING finger domain, C3HC4 (zinc finger)"/>
    <property type="match status" value="1"/>
</dbReference>
<dbReference type="GO" id="GO:0006511">
    <property type="term" value="P:ubiquitin-dependent protein catabolic process"/>
    <property type="evidence" value="ECO:0007669"/>
    <property type="project" value="TreeGrafter"/>
</dbReference>
<dbReference type="EMBL" id="RCNU01000003">
    <property type="protein sequence ID" value="RWQ97128.1"/>
    <property type="molecule type" value="Genomic_DNA"/>
</dbReference>
<protein>
    <submittedName>
        <fullName evidence="5">Putative RING finger domain protein</fullName>
    </submittedName>
</protein>
<dbReference type="CDD" id="cd16454">
    <property type="entry name" value="RING-H2_PA-TM-RING"/>
    <property type="match status" value="1"/>
</dbReference>
<dbReference type="InterPro" id="IPR013083">
    <property type="entry name" value="Znf_RING/FYVE/PHD"/>
</dbReference>
<dbReference type="Proteomes" id="UP000283841">
    <property type="component" value="Unassembled WGS sequence"/>
</dbReference>
<dbReference type="AlphaFoldDB" id="A0A443HZ54"/>
<dbReference type="GeneID" id="39598201"/>
<name>A0A443HZ54_BYSSP</name>
<dbReference type="PANTHER" id="PTHR22765">
    <property type="entry name" value="RING FINGER AND PROTEASE ASSOCIATED DOMAIN-CONTAINING"/>
    <property type="match status" value="1"/>
</dbReference>
<proteinExistence type="predicted"/>
<accession>A0A443HZ54</accession>
<keyword evidence="1" id="KW-0862">Zinc</keyword>